<dbReference type="Gene3D" id="4.10.60.10">
    <property type="entry name" value="Zinc finger, CCHC-type"/>
    <property type="match status" value="1"/>
</dbReference>
<feature type="region of interest" description="Disordered" evidence="6">
    <location>
        <begin position="1188"/>
        <end position="1224"/>
    </location>
</feature>
<evidence type="ECO:0000313" key="9">
    <source>
        <dbReference type="EMBL" id="GEU34134.1"/>
    </source>
</evidence>
<dbReference type="PROSITE" id="PS50158">
    <property type="entry name" value="ZF_CCHC"/>
    <property type="match status" value="1"/>
</dbReference>
<evidence type="ECO:0000259" key="8">
    <source>
        <dbReference type="PROSITE" id="PS50994"/>
    </source>
</evidence>
<evidence type="ECO:0000256" key="6">
    <source>
        <dbReference type="SAM" id="MobiDB-lite"/>
    </source>
</evidence>
<feature type="region of interest" description="Disordered" evidence="6">
    <location>
        <begin position="952"/>
        <end position="983"/>
    </location>
</feature>
<dbReference type="GO" id="GO:0008270">
    <property type="term" value="F:zinc ion binding"/>
    <property type="evidence" value="ECO:0007669"/>
    <property type="project" value="UniProtKB-KW"/>
</dbReference>
<proteinExistence type="predicted"/>
<evidence type="ECO:0000256" key="4">
    <source>
        <dbReference type="ARBA" id="ARBA00022801"/>
    </source>
</evidence>
<dbReference type="InterPro" id="IPR039537">
    <property type="entry name" value="Retrotran_Ty1/copia-like"/>
</dbReference>
<dbReference type="PANTHER" id="PTHR42648">
    <property type="entry name" value="TRANSPOSASE, PUTATIVE-RELATED"/>
    <property type="match status" value="1"/>
</dbReference>
<keyword evidence="2" id="KW-0479">Metal-binding</keyword>
<keyword evidence="3" id="KW-0064">Aspartyl protease</keyword>
<keyword evidence="5" id="KW-0863">Zinc-finger</keyword>
<dbReference type="PROSITE" id="PS50994">
    <property type="entry name" value="INTEGRASE"/>
    <property type="match status" value="1"/>
</dbReference>
<feature type="region of interest" description="Disordered" evidence="6">
    <location>
        <begin position="1243"/>
        <end position="1262"/>
    </location>
</feature>
<feature type="compositionally biased region" description="Polar residues" evidence="6">
    <location>
        <begin position="826"/>
        <end position="860"/>
    </location>
</feature>
<evidence type="ECO:0000256" key="2">
    <source>
        <dbReference type="ARBA" id="ARBA00022723"/>
    </source>
</evidence>
<dbReference type="InterPro" id="IPR036397">
    <property type="entry name" value="RNaseH_sf"/>
</dbReference>
<name>A0A6L2JEK6_TANCI</name>
<dbReference type="CDD" id="cd09272">
    <property type="entry name" value="RNase_HI_RT_Ty1"/>
    <property type="match status" value="1"/>
</dbReference>
<dbReference type="InterPro" id="IPR001584">
    <property type="entry name" value="Integrase_cat-core"/>
</dbReference>
<protein>
    <submittedName>
        <fullName evidence="9">Retrovirus-related Pol polyprotein from transposon TNT 1-94</fullName>
    </submittedName>
</protein>
<evidence type="ECO:0000259" key="7">
    <source>
        <dbReference type="PROSITE" id="PS50158"/>
    </source>
</evidence>
<feature type="region of interest" description="Disordered" evidence="6">
    <location>
        <begin position="279"/>
        <end position="309"/>
    </location>
</feature>
<dbReference type="InterPro" id="IPR036875">
    <property type="entry name" value="Znf_CCHC_sf"/>
</dbReference>
<dbReference type="InterPro" id="IPR054722">
    <property type="entry name" value="PolX-like_BBD"/>
</dbReference>
<dbReference type="InterPro" id="IPR012337">
    <property type="entry name" value="RNaseH-like_sf"/>
</dbReference>
<evidence type="ECO:0000256" key="3">
    <source>
        <dbReference type="ARBA" id="ARBA00022750"/>
    </source>
</evidence>
<dbReference type="SMART" id="SM00343">
    <property type="entry name" value="ZnF_C2HC"/>
    <property type="match status" value="1"/>
</dbReference>
<dbReference type="GO" id="GO:0003676">
    <property type="term" value="F:nucleic acid binding"/>
    <property type="evidence" value="ECO:0007669"/>
    <property type="project" value="InterPro"/>
</dbReference>
<gene>
    <name evidence="9" type="ORF">Tci_006112</name>
</gene>
<dbReference type="PANTHER" id="PTHR42648:SF21">
    <property type="entry name" value="CYSTEINE-RICH RLK (RECEPTOR-LIKE PROTEIN KINASE) 8"/>
    <property type="match status" value="1"/>
</dbReference>
<feature type="compositionally biased region" description="Polar residues" evidence="6">
    <location>
        <begin position="1214"/>
        <end position="1224"/>
    </location>
</feature>
<feature type="region of interest" description="Disordered" evidence="6">
    <location>
        <begin position="199"/>
        <end position="258"/>
    </location>
</feature>
<feature type="domain" description="CCHC-type" evidence="7">
    <location>
        <begin position="335"/>
        <end position="350"/>
    </location>
</feature>
<feature type="compositionally biased region" description="Polar residues" evidence="6">
    <location>
        <begin position="1244"/>
        <end position="1262"/>
    </location>
</feature>
<feature type="compositionally biased region" description="Low complexity" evidence="6">
    <location>
        <begin position="279"/>
        <end position="290"/>
    </location>
</feature>
<dbReference type="Pfam" id="PF00098">
    <property type="entry name" value="zf-CCHC"/>
    <property type="match status" value="1"/>
</dbReference>
<reference evidence="9" key="1">
    <citation type="journal article" date="2019" name="Sci. Rep.">
        <title>Draft genome of Tanacetum cinerariifolium, the natural source of mosquito coil.</title>
        <authorList>
            <person name="Yamashiro T."/>
            <person name="Shiraishi A."/>
            <person name="Satake H."/>
            <person name="Nakayama K."/>
        </authorList>
    </citation>
    <scope>NUCLEOTIDE SEQUENCE</scope>
</reference>
<dbReference type="SUPFAM" id="SSF56672">
    <property type="entry name" value="DNA/RNA polymerases"/>
    <property type="match status" value="1"/>
</dbReference>
<evidence type="ECO:0000256" key="1">
    <source>
        <dbReference type="ARBA" id="ARBA00022670"/>
    </source>
</evidence>
<feature type="compositionally biased region" description="Low complexity" evidence="6">
    <location>
        <begin position="1"/>
        <end position="12"/>
    </location>
</feature>
<evidence type="ECO:0000256" key="5">
    <source>
        <dbReference type="PROSITE-ProRule" id="PRU00047"/>
    </source>
</evidence>
<dbReference type="InterPro" id="IPR013103">
    <property type="entry name" value="RVT_2"/>
</dbReference>
<dbReference type="GO" id="GO:0006508">
    <property type="term" value="P:proteolysis"/>
    <property type="evidence" value="ECO:0007669"/>
    <property type="project" value="UniProtKB-KW"/>
</dbReference>
<feature type="domain" description="Integrase catalytic" evidence="8">
    <location>
        <begin position="1093"/>
        <end position="1262"/>
    </location>
</feature>
<dbReference type="Pfam" id="PF22936">
    <property type="entry name" value="Pol_BBD"/>
    <property type="match status" value="1"/>
</dbReference>
<dbReference type="GO" id="GO:0004190">
    <property type="term" value="F:aspartic-type endopeptidase activity"/>
    <property type="evidence" value="ECO:0007669"/>
    <property type="project" value="UniProtKB-KW"/>
</dbReference>
<dbReference type="Pfam" id="PF07727">
    <property type="entry name" value="RVT_2"/>
    <property type="match status" value="1"/>
</dbReference>
<dbReference type="InterPro" id="IPR001878">
    <property type="entry name" value="Znf_CCHC"/>
</dbReference>
<dbReference type="InterPro" id="IPR043502">
    <property type="entry name" value="DNA/RNA_pol_sf"/>
</dbReference>
<organism evidence="9">
    <name type="scientific">Tanacetum cinerariifolium</name>
    <name type="common">Dalmatian daisy</name>
    <name type="synonym">Chrysanthemum cinerariifolium</name>
    <dbReference type="NCBI Taxonomy" id="118510"/>
    <lineage>
        <taxon>Eukaryota</taxon>
        <taxon>Viridiplantae</taxon>
        <taxon>Streptophyta</taxon>
        <taxon>Embryophyta</taxon>
        <taxon>Tracheophyta</taxon>
        <taxon>Spermatophyta</taxon>
        <taxon>Magnoliopsida</taxon>
        <taxon>eudicotyledons</taxon>
        <taxon>Gunneridae</taxon>
        <taxon>Pentapetalae</taxon>
        <taxon>asterids</taxon>
        <taxon>campanulids</taxon>
        <taxon>Asterales</taxon>
        <taxon>Asteraceae</taxon>
        <taxon>Asteroideae</taxon>
        <taxon>Anthemideae</taxon>
        <taxon>Anthemidinae</taxon>
        <taxon>Tanacetum</taxon>
    </lineage>
</organism>
<dbReference type="SUPFAM" id="SSF57756">
    <property type="entry name" value="Retrovirus zinc finger-like domains"/>
    <property type="match status" value="1"/>
</dbReference>
<comment type="caution">
    <text evidence="9">The sequence shown here is derived from an EMBL/GenBank/DDBJ whole genome shotgun (WGS) entry which is preliminary data.</text>
</comment>
<keyword evidence="1" id="KW-0645">Protease</keyword>
<keyword evidence="5" id="KW-0862">Zinc</keyword>
<dbReference type="GO" id="GO:0015074">
    <property type="term" value="P:DNA integration"/>
    <property type="evidence" value="ECO:0007669"/>
    <property type="project" value="InterPro"/>
</dbReference>
<feature type="region of interest" description="Disordered" evidence="6">
    <location>
        <begin position="1"/>
        <end position="29"/>
    </location>
</feature>
<dbReference type="Pfam" id="PF00665">
    <property type="entry name" value="rve"/>
    <property type="match status" value="1"/>
</dbReference>
<sequence length="1750" mass="198973">MTTSTVTSSTDSQMHNNIMAPGSRDRPPMLATGRYPQWLSRFLRYIDIRPNGDALRKCIFSGPYKPTTVLVQAVAATDDSSAIPEHTTVETPMNMSPENKAHFQAEKEAIHLILTGIGDEIYSTVDACQTAQEIFYKLMNEMIKNNLTVATMQVNVQSSTTSTRMVKQYQKEVNELRAERLARNDNPLALVATAQANQDSYYQTSRSHKSHAPSSKPSILTRSHTTTRYKGKEIAKPITPPSETAFEEDIDPEQAQRDKDMQKNLDLIAKYFKKIYKPTNNLRTSSNSRNKNVDTTPRYKNDNQSRQFGNQRTVNVARARENVGSPVVRQSGIQCFNCKEFGHFAKECRKPKRVKDSACITRRRLETDDSNVTPDSPDMCEDVIQNEQNDVESDDERVALANLIANLKLDVYENKKIQKQLMKANTTLAQELKECKTILAETSNALREPISVRDSCLVALQNKQTEFEKYKAFNDHTIDYDKLELVKEKHDELIKHSLLTKSHYESLVKQKTKVITDLKLREEHDIDKTLSMEKQLKFLNEIVYKRSQSIQTIHMMAPKVPTYNGRPTFANPRYLKQAQFEIPCLYAFPYDQSTHANKLISDGEETIALERESRSKLNKDLVHALDELQCLYLHKVKECDCLAQKLLKQTESVSKELHTELLQRFAKVEKHSIYLEIALQKCKEHVKNDTVCNEKALNVFRKERKQYIEIQDLKAQLQDKHIAISELKKLIEKGKGKSVDTKFDKPSVVRQPNAQRIPKPSVLGKPALFLNSLERIYFPKTKSVPKTNVSEWLSKPVTAQTLPQTARQAVSNTNMLKPGMYQINNRSTQTRSPQLPQTVRNTNPRVSTSTGVNHKTNVSRPQHKSNQLKDKVVPNNSQVKLKKTQVEVHPRIPSVSNKMKYVTACKDNLNSRTLNANAVCATCNKCLVDSNHFACVTKMLNDVNARTKKPNVVPISTKKPKGQANKSVATPHKKRVASKSTNQKPQSYFRMLCTKHMMGNLKLLCNFVEKILGTVRFGNDQFAPILGYGDLVQGNITINMVYYVEGLNHNLFSVGYFCDANLEVACRKSTCFIRDLQGNDLLTASKAFSSQLRLHQLAFKERYRDWSTKVEVASINGKKYILVIVDDYSRYTWILFLRSKDEMPEVLRDFLTMIQRNIQAPVITVRTDRGTEFLNKTLNAFFKEEGIEHQTSTARTPEQNASDYDNSDPVPQRQDGSSSADAHVPSQQELDLLFGPLYDEFFNVGSNPQDKQPPTNIQPTSAPSTLTFVLTEENNDNQAEEEHLPDDEFTNPFCAPAQEVAESSSHNIGQCKQGDNLQQILKCEGLHQFDRLQVWELVDKPFGKAIIRLKWLWKNKKDEYQTVIRNKARLVAKGYAQEEGIDFEESFAPAARLKAIRIFVAYATHKSFPIYQMDVKTTFLNGPLKEEVYVAQPNGFVDPDHPEKVYRLRKAIYGLKQAPKAWYDELSKFLTSKGFTKGTIDSTLFTIRYEEEILLVQIYVDDIIFGSTNPKYTKCFEKLMHSRFEMSLIGEMKFFLVLQIYQSPHGIFINQAKYNLEILQKHGMENGQSIGTPMATKPKLDADLSGNLVDQTDYRSKIGSLMYLRSSRSDIVQAGSSFGLTAFSDADHAGFIDSRKITSGGIQFLGDKLVSWMSKKQNCTTMSSAEAEYVTLSGRMPTKIELTQEQSQQGVSNDVLVSIEEVEELKRNVCIKGENKEALHTLKAETGSIHMLSVFTKVNYGIEDKTSWTQ</sequence>
<keyword evidence="4" id="KW-0378">Hydrolase</keyword>
<feature type="compositionally biased region" description="Polar residues" evidence="6">
    <location>
        <begin position="1189"/>
        <end position="1204"/>
    </location>
</feature>
<accession>A0A6L2JEK6</accession>
<dbReference type="SUPFAM" id="SSF53098">
    <property type="entry name" value="Ribonuclease H-like"/>
    <property type="match status" value="1"/>
</dbReference>
<feature type="region of interest" description="Disordered" evidence="6">
    <location>
        <begin position="826"/>
        <end position="868"/>
    </location>
</feature>
<dbReference type="EMBL" id="BKCJ010000542">
    <property type="protein sequence ID" value="GEU34134.1"/>
    <property type="molecule type" value="Genomic_DNA"/>
</dbReference>
<dbReference type="Gene3D" id="3.30.420.10">
    <property type="entry name" value="Ribonuclease H-like superfamily/Ribonuclease H"/>
    <property type="match status" value="1"/>
</dbReference>